<reference evidence="4" key="1">
    <citation type="journal article" date="2023" name="Science">
        <title>Genome structures resolve the early diversification of teleost fishes.</title>
        <authorList>
            <person name="Parey E."/>
            <person name="Louis A."/>
            <person name="Montfort J."/>
            <person name="Bouchez O."/>
            <person name="Roques C."/>
            <person name="Iampietro C."/>
            <person name="Lluch J."/>
            <person name="Castinel A."/>
            <person name="Donnadieu C."/>
            <person name="Desvignes T."/>
            <person name="Floi Bucao C."/>
            <person name="Jouanno E."/>
            <person name="Wen M."/>
            <person name="Mejri S."/>
            <person name="Dirks R."/>
            <person name="Jansen H."/>
            <person name="Henkel C."/>
            <person name="Chen W.J."/>
            <person name="Zahm M."/>
            <person name="Cabau C."/>
            <person name="Klopp C."/>
            <person name="Thompson A.W."/>
            <person name="Robinson-Rechavi M."/>
            <person name="Braasch I."/>
            <person name="Lecointre G."/>
            <person name="Bobe J."/>
            <person name="Postlethwait J.H."/>
            <person name="Berthelot C."/>
            <person name="Roest Crollius H."/>
            <person name="Guiguen Y."/>
        </authorList>
    </citation>
    <scope>NUCLEOTIDE SEQUENCE</scope>
    <source>
        <strain evidence="4">WJC10195</strain>
    </source>
</reference>
<dbReference type="PANTHER" id="PTHR47080">
    <property type="entry name" value="CHROMOSOME 16 OPEN READING FRAME 96"/>
    <property type="match status" value="1"/>
</dbReference>
<dbReference type="Pfam" id="PF16043">
    <property type="entry name" value="DUF4795"/>
    <property type="match status" value="1"/>
</dbReference>
<dbReference type="EMBL" id="JAINUF010000012">
    <property type="protein sequence ID" value="KAJ8345514.1"/>
    <property type="molecule type" value="Genomic_DNA"/>
</dbReference>
<accession>A0A9Q1EUZ1</accession>
<keyword evidence="5" id="KW-1185">Reference proteome</keyword>
<evidence type="ECO:0000256" key="1">
    <source>
        <dbReference type="SAM" id="Coils"/>
    </source>
</evidence>
<dbReference type="InterPro" id="IPR032013">
    <property type="entry name" value="DUF4795"/>
</dbReference>
<protein>
    <recommendedName>
        <fullName evidence="3">DUF4795 domain-containing protein</fullName>
    </recommendedName>
</protein>
<evidence type="ECO:0000259" key="3">
    <source>
        <dbReference type="Pfam" id="PF16043"/>
    </source>
</evidence>
<evidence type="ECO:0000313" key="5">
    <source>
        <dbReference type="Proteomes" id="UP001152622"/>
    </source>
</evidence>
<evidence type="ECO:0000256" key="2">
    <source>
        <dbReference type="SAM" id="MobiDB-lite"/>
    </source>
</evidence>
<dbReference type="AlphaFoldDB" id="A0A9Q1EUZ1"/>
<feature type="region of interest" description="Disordered" evidence="2">
    <location>
        <begin position="479"/>
        <end position="508"/>
    </location>
</feature>
<keyword evidence="1" id="KW-0175">Coiled coil</keyword>
<name>A0A9Q1EUZ1_SYNKA</name>
<gene>
    <name evidence="4" type="ORF">SKAU_G00297070</name>
</gene>
<feature type="region of interest" description="Disordered" evidence="2">
    <location>
        <begin position="50"/>
        <end position="75"/>
    </location>
</feature>
<dbReference type="PANTHER" id="PTHR47080:SF1">
    <property type="entry name" value="CHROMOSOME 16 OPEN READING FRAME 96"/>
    <property type="match status" value="1"/>
</dbReference>
<dbReference type="Proteomes" id="UP001152622">
    <property type="component" value="Chromosome 12"/>
</dbReference>
<comment type="caution">
    <text evidence="4">The sequence shown here is derived from an EMBL/GenBank/DDBJ whole genome shotgun (WGS) entry which is preliminary data.</text>
</comment>
<sequence>MSVAVSLFDLVNLSVGTPDVGAVNFNALHTLLHAVVRHLEIQNVTAEWMGEDGGRKPHDPSQQMALPRGKPSPHHHMEDKLIEIERQIAALETLPSATDLLTRTSSGTTPVSDMWQLMQIRRKVQANEDGVSKSMTLIQDLLNEIRDLRASRDSLQDEIRGLHERIAKLNVNKLQDRVTALEKCCHQVANLENVMRELQERMAEYPDREELTRFITWDVLQEALVNQKTQQTEVLPTAEAGAGNLNGVGRGSAERYPETVDALRRLGRLGLKQEALEDRVTLLEESKADHAQLQEFRDMLADLASRREIPESLLEQISELRTLLDSLTADRDKSSALMSDTPGSPLCSCRLSLENERGQREQHIENLYKTFEQLEEKKADKDHVEMEIDVKADKQALEAKVSRVQFDSMTEQLSAMFQDLLGKVSGQEQDWHKVIQKISTEMECKSKDMQLRLIGDSKLPVAKPGLNWTPLKQQLEERWKDHPQAAPGPARTRPGRRSGDQEGAQVLGPLDMGVSGAVLRQSAGGTDGGVLCEEYVRAAEERDLARV</sequence>
<evidence type="ECO:0000313" key="4">
    <source>
        <dbReference type="EMBL" id="KAJ8345514.1"/>
    </source>
</evidence>
<proteinExistence type="predicted"/>
<dbReference type="OrthoDB" id="5981048at2759"/>
<feature type="coiled-coil region" evidence="1">
    <location>
        <begin position="138"/>
        <end position="208"/>
    </location>
</feature>
<feature type="domain" description="DUF4795" evidence="3">
    <location>
        <begin position="352"/>
        <end position="451"/>
    </location>
</feature>
<organism evidence="4 5">
    <name type="scientific">Synaphobranchus kaupii</name>
    <name type="common">Kaup's arrowtooth eel</name>
    <dbReference type="NCBI Taxonomy" id="118154"/>
    <lineage>
        <taxon>Eukaryota</taxon>
        <taxon>Metazoa</taxon>
        <taxon>Chordata</taxon>
        <taxon>Craniata</taxon>
        <taxon>Vertebrata</taxon>
        <taxon>Euteleostomi</taxon>
        <taxon>Actinopterygii</taxon>
        <taxon>Neopterygii</taxon>
        <taxon>Teleostei</taxon>
        <taxon>Anguilliformes</taxon>
        <taxon>Synaphobranchidae</taxon>
        <taxon>Synaphobranchus</taxon>
    </lineage>
</organism>